<dbReference type="OrthoDB" id="9793697at2"/>
<sequence length="104" mass="11741">MYDTLTVEKKHDGDQCTIYVSGVLDYSTMDPFNEEIEALHHGVNNVTINFESLEFIDSTGIGAIINLVHEANDKQFKVELEGINDDMQDLFETIGVFQILDSLQ</sequence>
<name>N4WT71_9BACI</name>
<evidence type="ECO:0000259" key="1">
    <source>
        <dbReference type="PROSITE" id="PS50801"/>
    </source>
</evidence>
<dbReference type="InterPro" id="IPR002645">
    <property type="entry name" value="STAS_dom"/>
</dbReference>
<dbReference type="Proteomes" id="UP000012283">
    <property type="component" value="Unassembled WGS sequence"/>
</dbReference>
<dbReference type="Pfam" id="PF01740">
    <property type="entry name" value="STAS"/>
    <property type="match status" value="1"/>
</dbReference>
<dbReference type="PANTHER" id="PTHR33495">
    <property type="entry name" value="ANTI-SIGMA FACTOR ANTAGONIST TM_1081-RELATED-RELATED"/>
    <property type="match status" value="1"/>
</dbReference>
<proteinExistence type="predicted"/>
<gene>
    <name evidence="2" type="ORF">J416_05973</name>
</gene>
<dbReference type="PATRIC" id="fig|1308866.3.peg.1209"/>
<dbReference type="Gene3D" id="3.30.750.24">
    <property type="entry name" value="STAS domain"/>
    <property type="match status" value="1"/>
</dbReference>
<reference evidence="2 3" key="1">
    <citation type="submission" date="2013-03" db="EMBL/GenBank/DDBJ databases">
        <title>Draft genome sequence of Gracibacillus halophilus YIM-C55.5, a moderately halophilic and thermophilic organism from the Xiaochaidamu salt lake.</title>
        <authorList>
            <person name="Sugumar T."/>
            <person name="Polireddy D.R."/>
            <person name="Antony A."/>
            <person name="Madhava Y.R."/>
            <person name="Sivakumar N."/>
        </authorList>
    </citation>
    <scope>NUCLEOTIDE SEQUENCE [LARGE SCALE GENOMIC DNA]</scope>
    <source>
        <strain evidence="2 3">YIM-C55.5</strain>
    </source>
</reference>
<dbReference type="GO" id="GO:0043856">
    <property type="term" value="F:anti-sigma factor antagonist activity"/>
    <property type="evidence" value="ECO:0007669"/>
    <property type="project" value="TreeGrafter"/>
</dbReference>
<protein>
    <recommendedName>
        <fullName evidence="1">STAS domain-containing protein</fullName>
    </recommendedName>
</protein>
<comment type="caution">
    <text evidence="2">The sequence shown here is derived from an EMBL/GenBank/DDBJ whole genome shotgun (WGS) entry which is preliminary data.</text>
</comment>
<dbReference type="CDD" id="cd07043">
    <property type="entry name" value="STAS_anti-anti-sigma_factors"/>
    <property type="match status" value="1"/>
</dbReference>
<dbReference type="EMBL" id="APML01000019">
    <property type="protein sequence ID" value="ENH97535.1"/>
    <property type="molecule type" value="Genomic_DNA"/>
</dbReference>
<dbReference type="SUPFAM" id="SSF52091">
    <property type="entry name" value="SpoIIaa-like"/>
    <property type="match status" value="1"/>
</dbReference>
<dbReference type="AlphaFoldDB" id="N4WT71"/>
<dbReference type="eggNOG" id="COG1366">
    <property type="taxonomic scope" value="Bacteria"/>
</dbReference>
<dbReference type="RefSeq" id="WP_003466613.1">
    <property type="nucleotide sequence ID" value="NZ_APML01000019.1"/>
</dbReference>
<organism evidence="2 3">
    <name type="scientific">Gracilibacillus halophilus YIM-C55.5</name>
    <dbReference type="NCBI Taxonomy" id="1308866"/>
    <lineage>
        <taxon>Bacteria</taxon>
        <taxon>Bacillati</taxon>
        <taxon>Bacillota</taxon>
        <taxon>Bacilli</taxon>
        <taxon>Bacillales</taxon>
        <taxon>Bacillaceae</taxon>
        <taxon>Gracilibacillus</taxon>
    </lineage>
</organism>
<evidence type="ECO:0000313" key="3">
    <source>
        <dbReference type="Proteomes" id="UP000012283"/>
    </source>
</evidence>
<feature type="domain" description="STAS" evidence="1">
    <location>
        <begin position="5"/>
        <end position="104"/>
    </location>
</feature>
<dbReference type="PROSITE" id="PS50801">
    <property type="entry name" value="STAS"/>
    <property type="match status" value="1"/>
</dbReference>
<dbReference type="InterPro" id="IPR036513">
    <property type="entry name" value="STAS_dom_sf"/>
</dbReference>
<keyword evidence="3" id="KW-1185">Reference proteome</keyword>
<evidence type="ECO:0000313" key="2">
    <source>
        <dbReference type="EMBL" id="ENH97535.1"/>
    </source>
</evidence>
<dbReference type="STRING" id="1308866.J416_05973"/>
<accession>N4WT71</accession>